<proteinExistence type="predicted"/>
<accession>A0A2K9NA96</accession>
<sequence length="90" mass="9475">MSDRGFFHLGLRSGEGVEVFLDQPLAVFAHGGPSGAGAGEVLCIAFGGEGQTIPYCTDAVRIGTPVIMNQCLTIKRTSLFQVPLFACDIT</sequence>
<keyword evidence="2" id="KW-1185">Reference proteome</keyword>
<evidence type="ECO:0000313" key="1">
    <source>
        <dbReference type="EMBL" id="AUN30061.1"/>
    </source>
</evidence>
<dbReference type="KEGG" id="ncb:C0V82_07325"/>
<name>A0A2K9NA96_9PROT</name>
<dbReference type="Proteomes" id="UP000234752">
    <property type="component" value="Chromosome eg_1"/>
</dbReference>
<reference evidence="1 2" key="1">
    <citation type="submission" date="2017-12" db="EMBL/GenBank/DDBJ databases">
        <title>Genomes of bacteria within cyanobacterial aggregates.</title>
        <authorList>
            <person name="Cai H."/>
        </authorList>
    </citation>
    <scope>NUCLEOTIDE SEQUENCE [LARGE SCALE GENOMIC DNA]</scope>
    <source>
        <strain evidence="1 2">TH16</strain>
    </source>
</reference>
<gene>
    <name evidence="1" type="ORF">C0V82_07325</name>
</gene>
<protein>
    <submittedName>
        <fullName evidence="1">Uncharacterized protein</fullName>
    </submittedName>
</protein>
<dbReference type="AlphaFoldDB" id="A0A2K9NA96"/>
<organism evidence="1 2">
    <name type="scientific">Niveispirillum cyanobacteriorum</name>
    <dbReference type="NCBI Taxonomy" id="1612173"/>
    <lineage>
        <taxon>Bacteria</taxon>
        <taxon>Pseudomonadati</taxon>
        <taxon>Pseudomonadota</taxon>
        <taxon>Alphaproteobacteria</taxon>
        <taxon>Rhodospirillales</taxon>
        <taxon>Azospirillaceae</taxon>
        <taxon>Niveispirillum</taxon>
    </lineage>
</organism>
<evidence type="ECO:0000313" key="2">
    <source>
        <dbReference type="Proteomes" id="UP000234752"/>
    </source>
</evidence>
<dbReference type="EMBL" id="CP025611">
    <property type="protein sequence ID" value="AUN30061.1"/>
    <property type="molecule type" value="Genomic_DNA"/>
</dbReference>